<dbReference type="GO" id="GO:0016616">
    <property type="term" value="F:oxidoreductase activity, acting on the CH-OH group of donors, NAD or NADP as acceptor"/>
    <property type="evidence" value="ECO:0007669"/>
    <property type="project" value="TreeGrafter"/>
</dbReference>
<dbReference type="OrthoDB" id="2735536at2759"/>
<dbReference type="OMA" id="NALFWNS"/>
<name>A0A1R3RW51_ASPC5</name>
<accession>A0A1R3RW51</accession>
<dbReference type="AlphaFoldDB" id="A0A1R3RW51"/>
<dbReference type="PANTHER" id="PTHR10366">
    <property type="entry name" value="NAD DEPENDENT EPIMERASE/DEHYDRATASE"/>
    <property type="match status" value="1"/>
</dbReference>
<dbReference type="InterPro" id="IPR001509">
    <property type="entry name" value="Epimerase_deHydtase"/>
</dbReference>
<dbReference type="InterPro" id="IPR036291">
    <property type="entry name" value="NAD(P)-bd_dom_sf"/>
</dbReference>
<evidence type="ECO:0000259" key="3">
    <source>
        <dbReference type="Pfam" id="PF01370"/>
    </source>
</evidence>
<keyword evidence="5" id="KW-1185">Reference proteome</keyword>
<evidence type="ECO:0000313" key="4">
    <source>
        <dbReference type="EMBL" id="OOF98714.1"/>
    </source>
</evidence>
<dbReference type="Proteomes" id="UP000188318">
    <property type="component" value="Unassembled WGS sequence"/>
</dbReference>
<evidence type="ECO:0000256" key="2">
    <source>
        <dbReference type="ARBA" id="ARBA00023445"/>
    </source>
</evidence>
<evidence type="ECO:0000313" key="5">
    <source>
        <dbReference type="Proteomes" id="UP000188318"/>
    </source>
</evidence>
<sequence length="336" mass="37039">MAALTPLVFVTGATGFIGSHVVAATLRAGYRVRLSIRKAEQEVTLRKLFPGHDDKIETCIVPDIAQQESFKEALQGVDYIFHLASPTPGKGGDDFKQDYVDPAVRGTEAILYAALEFPQIKKVVVVSSILALAPVTSLIAKDLVVADNTGEVIPVDVSMAFPEGFAGHALKYAASKVLAHQATRSFLKENRPDYTLITLHPTFVLGHSMIQKTPEEISGMNALFWQSVKSGKTRISNAWVHVSDVADAHVKTLETDIENGTEFILSRPSVSWDHVANFIKTKYPAVDCKLEPPFEGNWKLDTTAADRILNMQWRSEEEIIEDIVDQQLDLMAKIPN</sequence>
<dbReference type="Pfam" id="PF01370">
    <property type="entry name" value="Epimerase"/>
    <property type="match status" value="1"/>
</dbReference>
<evidence type="ECO:0000256" key="1">
    <source>
        <dbReference type="ARBA" id="ARBA00023002"/>
    </source>
</evidence>
<dbReference type="VEuPathDB" id="FungiDB:ASPCADRAFT_504314"/>
<proteinExistence type="inferred from homology"/>
<dbReference type="Gene3D" id="3.40.50.720">
    <property type="entry name" value="NAD(P)-binding Rossmann-like Domain"/>
    <property type="match status" value="1"/>
</dbReference>
<dbReference type="PANTHER" id="PTHR10366:SF812">
    <property type="entry name" value="VPS9 DOMAIN-CONTAINING PROTEIN"/>
    <property type="match status" value="1"/>
</dbReference>
<dbReference type="SUPFAM" id="SSF51735">
    <property type="entry name" value="NAD(P)-binding Rossmann-fold domains"/>
    <property type="match status" value="1"/>
</dbReference>
<keyword evidence="1" id="KW-0560">Oxidoreductase</keyword>
<feature type="domain" description="NAD-dependent epimerase/dehydratase" evidence="3">
    <location>
        <begin position="8"/>
        <end position="256"/>
    </location>
</feature>
<protein>
    <recommendedName>
        <fullName evidence="3">NAD-dependent epimerase/dehydratase domain-containing protein</fullName>
    </recommendedName>
</protein>
<reference evidence="5" key="1">
    <citation type="journal article" date="2017" name="Genome Biol.">
        <title>Comparative genomics reveals high biological diversity and specific adaptations in the industrially and medically important fungal genus Aspergillus.</title>
        <authorList>
            <person name="de Vries R.P."/>
            <person name="Riley R."/>
            <person name="Wiebenga A."/>
            <person name="Aguilar-Osorio G."/>
            <person name="Amillis S."/>
            <person name="Uchima C.A."/>
            <person name="Anderluh G."/>
            <person name="Asadollahi M."/>
            <person name="Askin M."/>
            <person name="Barry K."/>
            <person name="Battaglia E."/>
            <person name="Bayram O."/>
            <person name="Benocci T."/>
            <person name="Braus-Stromeyer S.A."/>
            <person name="Caldana C."/>
            <person name="Canovas D."/>
            <person name="Cerqueira G.C."/>
            <person name="Chen F."/>
            <person name="Chen W."/>
            <person name="Choi C."/>
            <person name="Clum A."/>
            <person name="Dos Santos R.A."/>
            <person name="Damasio A.R."/>
            <person name="Diallinas G."/>
            <person name="Emri T."/>
            <person name="Fekete E."/>
            <person name="Flipphi M."/>
            <person name="Freyberg S."/>
            <person name="Gallo A."/>
            <person name="Gournas C."/>
            <person name="Habgood R."/>
            <person name="Hainaut M."/>
            <person name="Harispe M.L."/>
            <person name="Henrissat B."/>
            <person name="Hilden K.S."/>
            <person name="Hope R."/>
            <person name="Hossain A."/>
            <person name="Karabika E."/>
            <person name="Karaffa L."/>
            <person name="Karanyi Z."/>
            <person name="Krasevec N."/>
            <person name="Kuo A."/>
            <person name="Kusch H."/>
            <person name="LaButti K."/>
            <person name="Lagendijk E.L."/>
            <person name="Lapidus A."/>
            <person name="Levasseur A."/>
            <person name="Lindquist E."/>
            <person name="Lipzen A."/>
            <person name="Logrieco A.F."/>
            <person name="MacCabe A."/>
            <person name="Maekelae M.R."/>
            <person name="Malavazi I."/>
            <person name="Melin P."/>
            <person name="Meyer V."/>
            <person name="Mielnichuk N."/>
            <person name="Miskei M."/>
            <person name="Molnar A.P."/>
            <person name="Mule G."/>
            <person name="Ngan C.Y."/>
            <person name="Orejas M."/>
            <person name="Orosz E."/>
            <person name="Ouedraogo J.P."/>
            <person name="Overkamp K.M."/>
            <person name="Park H.-S."/>
            <person name="Perrone G."/>
            <person name="Piumi F."/>
            <person name="Punt P.J."/>
            <person name="Ram A.F."/>
            <person name="Ramon A."/>
            <person name="Rauscher S."/>
            <person name="Record E."/>
            <person name="Riano-Pachon D.M."/>
            <person name="Robert V."/>
            <person name="Roehrig J."/>
            <person name="Ruller R."/>
            <person name="Salamov A."/>
            <person name="Salih N.S."/>
            <person name="Samson R.A."/>
            <person name="Sandor E."/>
            <person name="Sanguinetti M."/>
            <person name="Schuetze T."/>
            <person name="Sepcic K."/>
            <person name="Shelest E."/>
            <person name="Sherlock G."/>
            <person name="Sophianopoulou V."/>
            <person name="Squina F.M."/>
            <person name="Sun H."/>
            <person name="Susca A."/>
            <person name="Todd R.B."/>
            <person name="Tsang A."/>
            <person name="Unkles S.E."/>
            <person name="van de Wiele N."/>
            <person name="van Rossen-Uffink D."/>
            <person name="Oliveira J.V."/>
            <person name="Vesth T.C."/>
            <person name="Visser J."/>
            <person name="Yu J.-H."/>
            <person name="Zhou M."/>
            <person name="Andersen M.R."/>
            <person name="Archer D.B."/>
            <person name="Baker S.E."/>
            <person name="Benoit I."/>
            <person name="Brakhage A.A."/>
            <person name="Braus G.H."/>
            <person name="Fischer R."/>
            <person name="Frisvad J.C."/>
            <person name="Goldman G.H."/>
            <person name="Houbraken J."/>
            <person name="Oakley B."/>
            <person name="Pocsi I."/>
            <person name="Scazzocchio C."/>
            <person name="Seiboth B."/>
            <person name="vanKuyk P.A."/>
            <person name="Wortman J."/>
            <person name="Dyer P.S."/>
            <person name="Grigoriev I.V."/>
        </authorList>
    </citation>
    <scope>NUCLEOTIDE SEQUENCE [LARGE SCALE GENOMIC DNA]</scope>
    <source>
        <strain evidence="5">ITEM 5010</strain>
    </source>
</reference>
<dbReference type="InterPro" id="IPR050425">
    <property type="entry name" value="NAD(P)_dehydrat-like"/>
</dbReference>
<dbReference type="STRING" id="602072.A0A1R3RW51"/>
<comment type="similarity">
    <text evidence="2">Belongs to the NAD(P)-dependent epimerase/dehydratase family. Dihydroflavonol-4-reductase subfamily.</text>
</comment>
<organism evidence="4 5">
    <name type="scientific">Aspergillus carbonarius (strain ITEM 5010)</name>
    <dbReference type="NCBI Taxonomy" id="602072"/>
    <lineage>
        <taxon>Eukaryota</taxon>
        <taxon>Fungi</taxon>
        <taxon>Dikarya</taxon>
        <taxon>Ascomycota</taxon>
        <taxon>Pezizomycotina</taxon>
        <taxon>Eurotiomycetes</taxon>
        <taxon>Eurotiomycetidae</taxon>
        <taxon>Eurotiales</taxon>
        <taxon>Aspergillaceae</taxon>
        <taxon>Aspergillus</taxon>
        <taxon>Aspergillus subgen. Circumdati</taxon>
    </lineage>
</organism>
<dbReference type="EMBL" id="KV907495">
    <property type="protein sequence ID" value="OOF98714.1"/>
    <property type="molecule type" value="Genomic_DNA"/>
</dbReference>
<gene>
    <name evidence="4" type="ORF">ASPCADRAFT_504314</name>
</gene>